<dbReference type="SUPFAM" id="SSF56219">
    <property type="entry name" value="DNase I-like"/>
    <property type="match status" value="1"/>
</dbReference>
<keyword evidence="3" id="KW-1185">Reference proteome</keyword>
<dbReference type="InterPro" id="IPR036691">
    <property type="entry name" value="Endo/exonu/phosph_ase_sf"/>
</dbReference>
<dbReference type="GO" id="GO:0003824">
    <property type="term" value="F:catalytic activity"/>
    <property type="evidence" value="ECO:0007669"/>
    <property type="project" value="InterPro"/>
</dbReference>
<dbReference type="Pfam" id="PF03372">
    <property type="entry name" value="Exo_endo_phos"/>
    <property type="match status" value="1"/>
</dbReference>
<evidence type="ECO:0000313" key="2">
    <source>
        <dbReference type="EMBL" id="KIT14524.1"/>
    </source>
</evidence>
<dbReference type="STRING" id="935700.jaqu_38140"/>
<dbReference type="PANTHER" id="PTHR42834">
    <property type="entry name" value="ENDONUCLEASE/EXONUCLEASE/PHOSPHATASE FAMILY PROTEIN (AFU_ORTHOLOGUE AFUA_3G09210)"/>
    <property type="match status" value="1"/>
</dbReference>
<proteinExistence type="predicted"/>
<dbReference type="PATRIC" id="fig|935700.4.peg.3931"/>
<evidence type="ECO:0000313" key="3">
    <source>
        <dbReference type="Proteomes" id="UP000032232"/>
    </source>
</evidence>
<dbReference type="Gene3D" id="3.60.10.10">
    <property type="entry name" value="Endonuclease/exonuclease/phosphatase"/>
    <property type="match status" value="1"/>
</dbReference>
<dbReference type="InterPro" id="IPR005135">
    <property type="entry name" value="Endo/exonuclease/phosphatase"/>
</dbReference>
<organism evidence="2 3">
    <name type="scientific">Jannaschia aquimarina</name>
    <dbReference type="NCBI Taxonomy" id="935700"/>
    <lineage>
        <taxon>Bacteria</taxon>
        <taxon>Pseudomonadati</taxon>
        <taxon>Pseudomonadota</taxon>
        <taxon>Alphaproteobacteria</taxon>
        <taxon>Rhodobacterales</taxon>
        <taxon>Roseobacteraceae</taxon>
        <taxon>Jannaschia</taxon>
    </lineage>
</organism>
<evidence type="ECO:0000259" key="1">
    <source>
        <dbReference type="Pfam" id="PF03372"/>
    </source>
</evidence>
<dbReference type="AlphaFoldDB" id="A0A0D1EA11"/>
<name>A0A0D1EA11_9RHOB</name>
<reference evidence="2 3" key="1">
    <citation type="submission" date="2015-02" db="EMBL/GenBank/DDBJ databases">
        <title>Genome Sequence of Jannaschia aquimarina DSM28248, a member of the Roseobacter clade.</title>
        <authorList>
            <person name="Voget S."/>
            <person name="Daniel R."/>
        </authorList>
    </citation>
    <scope>NUCLEOTIDE SEQUENCE [LARGE SCALE GENOMIC DNA]</scope>
    <source>
        <strain evidence="2 3">GSW-M26</strain>
    </source>
</reference>
<protein>
    <recommendedName>
        <fullName evidence="1">Endonuclease/exonuclease/phosphatase domain-containing protein</fullName>
    </recommendedName>
</protein>
<dbReference type="Proteomes" id="UP000032232">
    <property type="component" value="Unassembled WGS sequence"/>
</dbReference>
<dbReference type="OrthoDB" id="525956at2"/>
<sequence>MTDRNMRDLSFATFNLLNLQVPGGVTYGDPLPDDAEGVARFDRKVAWIADMLGTLDAEVIGFQECWSVAALERCFDEAGLRESYDIVARDAPPRKPQVALAVRKDRNGESQLLPGAEWVEAFPDAFRLRDVVEDHGAQEEVTVTIDTFSRPVLRARMKPEASRAPRPPEVELMVAHLKSKGPARLDFRASAPTDRAVRDTLRSVVSHVRRVMEAGALREMLEADPDTPRVVMGDLNDGSLSVTTQLISGEPGYRVIEKSTKGNSARGKLYSVERLQQYRSLRHVYYTYIFDDRRESLDHILVSPHFYDHARDRLWSFREMFIWNDHVGDDGAKVAGASDHGIVRAAFDWNPMPEDLTS</sequence>
<comment type="caution">
    <text evidence="2">The sequence shown here is derived from an EMBL/GenBank/DDBJ whole genome shotgun (WGS) entry which is preliminary data.</text>
</comment>
<dbReference type="RefSeq" id="WP_043920554.1">
    <property type="nucleotide sequence ID" value="NZ_FZPF01000012.1"/>
</dbReference>
<dbReference type="PANTHER" id="PTHR42834:SF1">
    <property type="entry name" value="ENDONUCLEASE_EXONUCLEASE_PHOSPHATASE FAMILY PROTEIN (AFU_ORTHOLOGUE AFUA_3G09210)"/>
    <property type="match status" value="1"/>
</dbReference>
<accession>A0A0D1EA11</accession>
<gene>
    <name evidence="2" type="ORF">jaqu_38140</name>
</gene>
<dbReference type="EMBL" id="JYFE01000074">
    <property type="protein sequence ID" value="KIT14524.1"/>
    <property type="molecule type" value="Genomic_DNA"/>
</dbReference>
<feature type="domain" description="Endonuclease/exonuclease/phosphatase" evidence="1">
    <location>
        <begin position="13"/>
        <end position="340"/>
    </location>
</feature>